<evidence type="ECO:0000313" key="6">
    <source>
        <dbReference type="EMBL" id="MDO9711083.1"/>
    </source>
</evidence>
<comment type="caution">
    <text evidence="6">The sequence shown here is derived from an EMBL/GenBank/DDBJ whole genome shotgun (WGS) entry which is preliminary data.</text>
</comment>
<dbReference type="InterPro" id="IPR019546">
    <property type="entry name" value="TAT_signal_bac_arc"/>
</dbReference>
<dbReference type="PANTHER" id="PTHR42693">
    <property type="entry name" value="ARYLSULFATASE FAMILY MEMBER"/>
    <property type="match status" value="1"/>
</dbReference>
<comment type="similarity">
    <text evidence="1">Belongs to the sulfatase family.</text>
</comment>
<dbReference type="InterPro" id="IPR000917">
    <property type="entry name" value="Sulfatase_N"/>
</dbReference>
<keyword evidence="4" id="KW-0106">Calcium</keyword>
<evidence type="ECO:0000259" key="5">
    <source>
        <dbReference type="Pfam" id="PF00884"/>
    </source>
</evidence>
<name>A0ABT9E4L2_9PROT</name>
<gene>
    <name evidence="6" type="ORF">Q7A36_22210</name>
</gene>
<dbReference type="NCBIfam" id="TIGR01409">
    <property type="entry name" value="TAT_signal_seq"/>
    <property type="match status" value="1"/>
</dbReference>
<dbReference type="Gene3D" id="3.40.720.10">
    <property type="entry name" value="Alkaline Phosphatase, subunit A"/>
    <property type="match status" value="1"/>
</dbReference>
<keyword evidence="3" id="KW-0378">Hydrolase</keyword>
<reference evidence="6 7" key="1">
    <citation type="submission" date="2023-08" db="EMBL/GenBank/DDBJ databases">
        <title>The draft genome sequence of Paracraurococcus sp. LOR1-02.</title>
        <authorList>
            <person name="Kingkaew E."/>
            <person name="Tanasupawat S."/>
        </authorList>
    </citation>
    <scope>NUCLEOTIDE SEQUENCE [LARGE SCALE GENOMIC DNA]</scope>
    <source>
        <strain evidence="6 7">LOR1-02</strain>
    </source>
</reference>
<dbReference type="PROSITE" id="PS51318">
    <property type="entry name" value="TAT"/>
    <property type="match status" value="1"/>
</dbReference>
<organism evidence="6 7">
    <name type="scientific">Paracraurococcus lichenis</name>
    <dbReference type="NCBI Taxonomy" id="3064888"/>
    <lineage>
        <taxon>Bacteria</taxon>
        <taxon>Pseudomonadati</taxon>
        <taxon>Pseudomonadota</taxon>
        <taxon>Alphaproteobacteria</taxon>
        <taxon>Acetobacterales</taxon>
        <taxon>Roseomonadaceae</taxon>
        <taxon>Paracraurococcus</taxon>
    </lineage>
</organism>
<keyword evidence="2" id="KW-0479">Metal-binding</keyword>
<feature type="domain" description="Sulfatase N-terminal" evidence="5">
    <location>
        <begin position="41"/>
        <end position="456"/>
    </location>
</feature>
<dbReference type="EMBL" id="JAUTWS010000024">
    <property type="protein sequence ID" value="MDO9711083.1"/>
    <property type="molecule type" value="Genomic_DNA"/>
</dbReference>
<evidence type="ECO:0000256" key="4">
    <source>
        <dbReference type="ARBA" id="ARBA00022837"/>
    </source>
</evidence>
<evidence type="ECO:0000313" key="7">
    <source>
        <dbReference type="Proteomes" id="UP001243009"/>
    </source>
</evidence>
<dbReference type="Proteomes" id="UP001243009">
    <property type="component" value="Unassembled WGS sequence"/>
</dbReference>
<dbReference type="InterPro" id="IPR006311">
    <property type="entry name" value="TAT_signal"/>
</dbReference>
<dbReference type="SUPFAM" id="SSF53649">
    <property type="entry name" value="Alkaline phosphatase-like"/>
    <property type="match status" value="1"/>
</dbReference>
<dbReference type="InterPro" id="IPR050738">
    <property type="entry name" value="Sulfatase"/>
</dbReference>
<dbReference type="Pfam" id="PF10518">
    <property type="entry name" value="TAT_signal"/>
    <property type="match status" value="1"/>
</dbReference>
<sequence length="632" mass="68829">MERRNFLKSAGMAAAAGALAGKEGIAGSGDAPPGPVPGPQPNILFILVDEMRFPSVFPEGVTDAGGFLQKFMPNVYSLWQRGVKFGQHYTAASACTPSRGVLITGLYSQQSWLMQTLTNEPGQVSATPPLNPAYPTYGKLLRRAGYQTPYVGKWHVSFEVVTGLEPYGFRGLTTPDPVGYNLQGTVGQKPGTPYYQYTFLNDEDIAQQAVQWLGRRRADDRPWCLTVSFVNPHDQEFFWAGTEFQTYNNLFPDGSALQPVKKYSTPGDPPVVAWDDNPLKSPGSYGYPALPPNWESAATLQANKPSTQVMGQLASAAIFSGIAQETPDQTGFSVRRYPIPDSSVNIGYGVAPFGYWQRCLDSYTAIMQIVDQRIGEVLQALPREVADNTIIVFASDHGEYAGAHGFMSGKILTCYDEAFHVPLIVVDPSHRFVGETETLRTGLTSSVDMLPLLVSLGNNGTQDWLSGRLDSIYGARHDMLPMLRSASAPGRPYVLLASDELIPAKFNFNDSPIHIAGIRTSSAKLATYATWTPRTGRIEPGTVELEFYDYATPEGVAELANTPGDERAQQMSRLLLDDLIPNELRARLPGALAAAQDLSKAAYLFTEAQALDTSAPTPVRDLLAGLGYGREF</sequence>
<evidence type="ECO:0000256" key="1">
    <source>
        <dbReference type="ARBA" id="ARBA00008779"/>
    </source>
</evidence>
<accession>A0ABT9E4L2</accession>
<keyword evidence="7" id="KW-1185">Reference proteome</keyword>
<proteinExistence type="inferred from homology"/>
<protein>
    <submittedName>
        <fullName evidence="6">Sulfatase-like hydrolase/transferase</fullName>
    </submittedName>
</protein>
<dbReference type="PANTHER" id="PTHR42693:SF53">
    <property type="entry name" value="ENDO-4-O-SULFATASE"/>
    <property type="match status" value="1"/>
</dbReference>
<dbReference type="PROSITE" id="PS00149">
    <property type="entry name" value="SULFATASE_2"/>
    <property type="match status" value="1"/>
</dbReference>
<evidence type="ECO:0000256" key="2">
    <source>
        <dbReference type="ARBA" id="ARBA00022723"/>
    </source>
</evidence>
<dbReference type="RefSeq" id="WP_305105942.1">
    <property type="nucleotide sequence ID" value="NZ_JAUTWS010000024.1"/>
</dbReference>
<dbReference type="InterPro" id="IPR017850">
    <property type="entry name" value="Alkaline_phosphatase_core_sf"/>
</dbReference>
<evidence type="ECO:0000256" key="3">
    <source>
        <dbReference type="ARBA" id="ARBA00022801"/>
    </source>
</evidence>
<dbReference type="Pfam" id="PF00884">
    <property type="entry name" value="Sulfatase"/>
    <property type="match status" value="1"/>
</dbReference>
<dbReference type="InterPro" id="IPR024607">
    <property type="entry name" value="Sulfatase_CS"/>
</dbReference>